<gene>
    <name evidence="1" type="ORF">GDO78_013371</name>
</gene>
<evidence type="ECO:0000313" key="1">
    <source>
        <dbReference type="EMBL" id="KAG9478338.1"/>
    </source>
</evidence>
<evidence type="ECO:0000313" key="2">
    <source>
        <dbReference type="Proteomes" id="UP000770717"/>
    </source>
</evidence>
<name>A0A8J6K2B0_ELECQ</name>
<keyword evidence="2" id="KW-1185">Reference proteome</keyword>
<comment type="caution">
    <text evidence="1">The sequence shown here is derived from an EMBL/GenBank/DDBJ whole genome shotgun (WGS) entry which is preliminary data.</text>
</comment>
<dbReference type="AlphaFoldDB" id="A0A8J6K2B0"/>
<protein>
    <submittedName>
        <fullName evidence="1">Uncharacterized protein</fullName>
    </submittedName>
</protein>
<reference evidence="1" key="1">
    <citation type="thesis" date="2020" institute="ProQuest LLC" country="789 East Eisenhower Parkway, Ann Arbor, MI, USA">
        <title>Comparative Genomics and Chromosome Evolution.</title>
        <authorList>
            <person name="Mudd A.B."/>
        </authorList>
    </citation>
    <scope>NUCLEOTIDE SEQUENCE</scope>
    <source>
        <strain evidence="1">HN-11 Male</strain>
        <tissue evidence="1">Kidney and liver</tissue>
    </source>
</reference>
<dbReference type="EMBL" id="WNTK01000009">
    <property type="protein sequence ID" value="KAG9478338.1"/>
    <property type="molecule type" value="Genomic_DNA"/>
</dbReference>
<accession>A0A8J6K2B0</accession>
<sequence length="69" mass="8046">MFAMCRGAHTFGSPDLQDCFTVNCHFIPLSVTGGWFRQRTETSDVDQDLYFNKFLHKMLTWILSLENQV</sequence>
<dbReference type="Proteomes" id="UP000770717">
    <property type="component" value="Unassembled WGS sequence"/>
</dbReference>
<organism evidence="1 2">
    <name type="scientific">Eleutherodactylus coqui</name>
    <name type="common">Puerto Rican coqui</name>
    <dbReference type="NCBI Taxonomy" id="57060"/>
    <lineage>
        <taxon>Eukaryota</taxon>
        <taxon>Metazoa</taxon>
        <taxon>Chordata</taxon>
        <taxon>Craniata</taxon>
        <taxon>Vertebrata</taxon>
        <taxon>Euteleostomi</taxon>
        <taxon>Amphibia</taxon>
        <taxon>Batrachia</taxon>
        <taxon>Anura</taxon>
        <taxon>Neobatrachia</taxon>
        <taxon>Hyloidea</taxon>
        <taxon>Eleutherodactylidae</taxon>
        <taxon>Eleutherodactylinae</taxon>
        <taxon>Eleutherodactylus</taxon>
        <taxon>Eleutherodactylus</taxon>
    </lineage>
</organism>
<proteinExistence type="predicted"/>